<keyword evidence="4" id="KW-0472">Membrane</keyword>
<reference evidence="8" key="1">
    <citation type="submission" date="2015-03" db="EMBL/GenBank/DDBJ databases">
        <title>A transcriptome of Araucaria cunninghamii, an australian fine timber species.</title>
        <authorList>
            <person name="Jing Yi C.J.Y."/>
            <person name="Yin San L.Y.S."/>
            <person name="Abdul Karim S.S."/>
            <person name="Wan Azmi N.N."/>
            <person name="Hercus R.R."/>
            <person name="Croft L.L."/>
        </authorList>
    </citation>
    <scope>NUCLEOTIDE SEQUENCE</scope>
    <source>
        <strain evidence="8">MI0301</strain>
        <tissue evidence="8">Leaf</tissue>
    </source>
</reference>
<accession>A0A0D6R2J1</accession>
<keyword evidence="5" id="KW-0807">Transducer</keyword>
<protein>
    <recommendedName>
        <fullName evidence="7">G protein gamma domain-containing protein</fullName>
    </recommendedName>
</protein>
<dbReference type="Pfam" id="PF00631">
    <property type="entry name" value="G-gamma"/>
    <property type="match status" value="1"/>
</dbReference>
<proteinExistence type="predicted"/>
<dbReference type="InterPro" id="IPR045878">
    <property type="entry name" value="GG1/2"/>
</dbReference>
<feature type="domain" description="G protein gamma" evidence="7">
    <location>
        <begin position="37"/>
        <end position="111"/>
    </location>
</feature>
<evidence type="ECO:0000256" key="5">
    <source>
        <dbReference type="ARBA" id="ARBA00023224"/>
    </source>
</evidence>
<evidence type="ECO:0000256" key="6">
    <source>
        <dbReference type="SAM" id="MobiDB-lite"/>
    </source>
</evidence>
<feature type="compositionally biased region" description="Polar residues" evidence="6">
    <location>
        <begin position="7"/>
        <end position="21"/>
    </location>
</feature>
<evidence type="ECO:0000256" key="4">
    <source>
        <dbReference type="ARBA" id="ARBA00023136"/>
    </source>
</evidence>
<dbReference type="GO" id="GO:0005886">
    <property type="term" value="C:plasma membrane"/>
    <property type="evidence" value="ECO:0007669"/>
    <property type="project" value="UniProtKB-SubCell"/>
</dbReference>
<organism evidence="8">
    <name type="scientific">Araucaria cunninghamii</name>
    <name type="common">Hoop pine</name>
    <name type="synonym">Moreton Bay pine</name>
    <dbReference type="NCBI Taxonomy" id="56994"/>
    <lineage>
        <taxon>Eukaryota</taxon>
        <taxon>Viridiplantae</taxon>
        <taxon>Streptophyta</taxon>
        <taxon>Embryophyta</taxon>
        <taxon>Tracheophyta</taxon>
        <taxon>Spermatophyta</taxon>
        <taxon>Pinopsida</taxon>
        <taxon>Pinidae</taxon>
        <taxon>Conifers II</taxon>
        <taxon>Araucariales</taxon>
        <taxon>Araucariaceae</taxon>
        <taxon>Araucaria</taxon>
    </lineage>
</organism>
<keyword evidence="3" id="KW-0175">Coiled coil</keyword>
<evidence type="ECO:0000256" key="3">
    <source>
        <dbReference type="ARBA" id="ARBA00023054"/>
    </source>
</evidence>
<keyword evidence="2" id="KW-1003">Cell membrane</keyword>
<dbReference type="AlphaFoldDB" id="A0A0D6R2J1"/>
<dbReference type="InterPro" id="IPR015898">
    <property type="entry name" value="G-protein_gamma-like_dom"/>
</dbReference>
<evidence type="ECO:0000313" key="8">
    <source>
        <dbReference type="EMBL" id="JAG97024.1"/>
    </source>
</evidence>
<name>A0A0D6R2J1_ARACU</name>
<feature type="region of interest" description="Disordered" evidence="6">
    <location>
        <begin position="1"/>
        <end position="37"/>
    </location>
</feature>
<dbReference type="SMART" id="SM01224">
    <property type="entry name" value="G_gamma"/>
    <property type="match status" value="1"/>
</dbReference>
<dbReference type="EMBL" id="GCKF01035159">
    <property type="protein sequence ID" value="JAG97024.1"/>
    <property type="molecule type" value="Transcribed_RNA"/>
</dbReference>
<dbReference type="GO" id="GO:0007186">
    <property type="term" value="P:G protein-coupled receptor signaling pathway"/>
    <property type="evidence" value="ECO:0007669"/>
    <property type="project" value="InterPro"/>
</dbReference>
<evidence type="ECO:0000256" key="2">
    <source>
        <dbReference type="ARBA" id="ARBA00022475"/>
    </source>
</evidence>
<dbReference type="PANTHER" id="PTHR35129">
    <property type="entry name" value="GUANINE NUCLEOTIDE-BINDING PROTEIN SUBUNIT GAMMA 1"/>
    <property type="match status" value="1"/>
</dbReference>
<comment type="subcellular location">
    <subcellularLocation>
        <location evidence="1">Cell membrane</location>
    </subcellularLocation>
</comment>
<sequence>MEEEMSKSGSLESQNGQSQDSRPPLTETDVRGKHRKLAELNRLNQEIRYLEEELDELDKTEKAAPPCKEMIDAVESTPDPLLPVTRGPANPIWDRWFEGPIEADACRCWIF</sequence>
<evidence type="ECO:0000256" key="1">
    <source>
        <dbReference type="ARBA" id="ARBA00004236"/>
    </source>
</evidence>
<evidence type="ECO:0000259" key="7">
    <source>
        <dbReference type="SMART" id="SM01224"/>
    </source>
</evidence>